<name>A0A2D4Q4D4_MICSU</name>
<reference evidence="1" key="1">
    <citation type="submission" date="2017-07" db="EMBL/GenBank/DDBJ databases">
        <authorList>
            <person name="Mikheyev A."/>
            <person name="Grau M."/>
        </authorList>
    </citation>
    <scope>NUCLEOTIDE SEQUENCE</scope>
    <source>
        <tissue evidence="1">Venom_gland</tissue>
    </source>
</reference>
<proteinExistence type="predicted"/>
<accession>A0A2D4Q4D4</accession>
<protein>
    <submittedName>
        <fullName evidence="1">Uncharacterized protein</fullName>
    </submittedName>
</protein>
<reference evidence="1" key="2">
    <citation type="submission" date="2017-11" db="EMBL/GenBank/DDBJ databases">
        <title>Coralsnake Venomics: Analyses of Venom Gland Transcriptomes and Proteomes of Six Brazilian Taxa.</title>
        <authorList>
            <person name="Aird S.D."/>
            <person name="Jorge da Silva N."/>
            <person name="Qiu L."/>
            <person name="Villar-Briones A."/>
            <person name="Aparecida-Saddi V."/>
            <person name="Campos-Telles M.P."/>
            <person name="Grau M."/>
            <person name="Mikheyev A.S."/>
        </authorList>
    </citation>
    <scope>NUCLEOTIDE SEQUENCE</scope>
    <source>
        <tissue evidence="1">Venom_gland</tissue>
    </source>
</reference>
<dbReference type="AlphaFoldDB" id="A0A2D4Q4D4"/>
<evidence type="ECO:0000313" key="1">
    <source>
        <dbReference type="EMBL" id="LAB65095.1"/>
    </source>
</evidence>
<organism evidence="1">
    <name type="scientific">Micrurus surinamensis</name>
    <name type="common">Surinam coral snake</name>
    <dbReference type="NCBI Taxonomy" id="129470"/>
    <lineage>
        <taxon>Eukaryota</taxon>
        <taxon>Metazoa</taxon>
        <taxon>Chordata</taxon>
        <taxon>Craniata</taxon>
        <taxon>Vertebrata</taxon>
        <taxon>Euteleostomi</taxon>
        <taxon>Lepidosauria</taxon>
        <taxon>Squamata</taxon>
        <taxon>Bifurcata</taxon>
        <taxon>Unidentata</taxon>
        <taxon>Episquamata</taxon>
        <taxon>Toxicofera</taxon>
        <taxon>Serpentes</taxon>
        <taxon>Colubroidea</taxon>
        <taxon>Elapidae</taxon>
        <taxon>Elapinae</taxon>
        <taxon>Micrurus</taxon>
    </lineage>
</organism>
<dbReference type="EMBL" id="IACN01112189">
    <property type="protein sequence ID" value="LAB65095.1"/>
    <property type="molecule type" value="Transcribed_RNA"/>
</dbReference>
<sequence>MAGTGRHLESDCFNLDYITHPDRCTYEWKRELAILKLSNIPGFLEYKSRLKSCKLLVFNMSFHIFGKSIETGKFGVKCVRCWGCPPLIFKNVCFYKCDILFTIFQPKFHNGIKL</sequence>